<dbReference type="EMBL" id="MWWS01000004">
    <property type="protein sequence ID" value="OZG49899.1"/>
    <property type="molecule type" value="Genomic_DNA"/>
</dbReference>
<reference evidence="2 3" key="1">
    <citation type="journal article" date="2017" name="BMC Genomics">
        <title>Comparative genomic and phylogenomic analyses of the Bifidobacteriaceae family.</title>
        <authorList>
            <person name="Lugli G.A."/>
            <person name="Milani C."/>
            <person name="Turroni F."/>
            <person name="Duranti S."/>
            <person name="Mancabelli L."/>
            <person name="Mangifesta M."/>
            <person name="Ferrario C."/>
            <person name="Modesto M."/>
            <person name="Mattarelli P."/>
            <person name="Jiri K."/>
            <person name="van Sinderen D."/>
            <person name="Ventura M."/>
        </authorList>
    </citation>
    <scope>NUCLEOTIDE SEQUENCE [LARGE SCALE GENOMIC DNA]</scope>
    <source>
        <strain evidence="2 3">DSM 22924</strain>
    </source>
</reference>
<proteinExistence type="predicted"/>
<dbReference type="RefSeq" id="WP_094722459.1">
    <property type="nucleotide sequence ID" value="NZ_MWWS01000004.1"/>
</dbReference>
<keyword evidence="1" id="KW-0472">Membrane</keyword>
<dbReference type="Proteomes" id="UP000216004">
    <property type="component" value="Unassembled WGS sequence"/>
</dbReference>
<evidence type="ECO:0000313" key="3">
    <source>
        <dbReference type="Proteomes" id="UP000216004"/>
    </source>
</evidence>
<feature type="transmembrane region" description="Helical" evidence="1">
    <location>
        <begin position="7"/>
        <end position="31"/>
    </location>
</feature>
<feature type="transmembrane region" description="Helical" evidence="1">
    <location>
        <begin position="51"/>
        <end position="73"/>
    </location>
</feature>
<keyword evidence="1" id="KW-1133">Transmembrane helix</keyword>
<name>A0A261ESQ8_9BIFI</name>
<evidence type="ECO:0000256" key="1">
    <source>
        <dbReference type="SAM" id="Phobius"/>
    </source>
</evidence>
<comment type="caution">
    <text evidence="2">The sequence shown here is derived from an EMBL/GenBank/DDBJ whole genome shotgun (WGS) entry which is preliminary data.</text>
</comment>
<keyword evidence="3" id="KW-1185">Reference proteome</keyword>
<dbReference type="AlphaFoldDB" id="A0A261ESQ8"/>
<evidence type="ECO:0000313" key="2">
    <source>
        <dbReference type="EMBL" id="OZG49899.1"/>
    </source>
</evidence>
<keyword evidence="1" id="KW-0812">Transmembrane</keyword>
<gene>
    <name evidence="2" type="ORF">BOCO_0416</name>
</gene>
<accession>A0A261ESQ8</accession>
<organism evidence="2 3">
    <name type="scientific">Bombiscardovia coagulans</name>
    <dbReference type="NCBI Taxonomy" id="686666"/>
    <lineage>
        <taxon>Bacteria</taxon>
        <taxon>Bacillati</taxon>
        <taxon>Actinomycetota</taxon>
        <taxon>Actinomycetes</taxon>
        <taxon>Bifidobacteriales</taxon>
        <taxon>Bifidobacteriaceae</taxon>
        <taxon>Bombiscardovia</taxon>
    </lineage>
</organism>
<protein>
    <submittedName>
        <fullName evidence="2">Uncharacterized protein</fullName>
    </submittedName>
</protein>
<sequence>MIGKIILLIVALIFFILYMMALLQIVCYIVSMMALAAMTVLLPLDSESNKFLFVCSSSAALGIVLLIMVFGLMSRFV</sequence>